<dbReference type="EMBL" id="JAQOWY010000177">
    <property type="protein sequence ID" value="KAK1848234.1"/>
    <property type="molecule type" value="Genomic_DNA"/>
</dbReference>
<gene>
    <name evidence="2" type="ORF">CCHR01_09139</name>
</gene>
<accession>A0AAD9EEF5</accession>
<dbReference type="AlphaFoldDB" id="A0AAD9EEF5"/>
<evidence type="ECO:0000256" key="1">
    <source>
        <dbReference type="SAM" id="MobiDB-lite"/>
    </source>
</evidence>
<evidence type="ECO:0000313" key="2">
    <source>
        <dbReference type="EMBL" id="KAK1848234.1"/>
    </source>
</evidence>
<proteinExistence type="predicted"/>
<reference evidence="2" key="1">
    <citation type="submission" date="2023-01" db="EMBL/GenBank/DDBJ databases">
        <title>Colletotrichum chrysophilum M932 genome sequence.</title>
        <authorList>
            <person name="Baroncelli R."/>
        </authorList>
    </citation>
    <scope>NUCLEOTIDE SEQUENCE</scope>
    <source>
        <strain evidence="2">M932</strain>
    </source>
</reference>
<evidence type="ECO:0000313" key="3">
    <source>
        <dbReference type="Proteomes" id="UP001243330"/>
    </source>
</evidence>
<name>A0AAD9EEF5_9PEZI</name>
<keyword evidence="3" id="KW-1185">Reference proteome</keyword>
<dbReference type="Proteomes" id="UP001243330">
    <property type="component" value="Unassembled WGS sequence"/>
</dbReference>
<protein>
    <submittedName>
        <fullName evidence="2">Uncharacterized protein</fullName>
    </submittedName>
</protein>
<organism evidence="2 3">
    <name type="scientific">Colletotrichum chrysophilum</name>
    <dbReference type="NCBI Taxonomy" id="1836956"/>
    <lineage>
        <taxon>Eukaryota</taxon>
        <taxon>Fungi</taxon>
        <taxon>Dikarya</taxon>
        <taxon>Ascomycota</taxon>
        <taxon>Pezizomycotina</taxon>
        <taxon>Sordariomycetes</taxon>
        <taxon>Hypocreomycetidae</taxon>
        <taxon>Glomerellales</taxon>
        <taxon>Glomerellaceae</taxon>
        <taxon>Colletotrichum</taxon>
        <taxon>Colletotrichum gloeosporioides species complex</taxon>
    </lineage>
</organism>
<feature type="compositionally biased region" description="Basic residues" evidence="1">
    <location>
        <begin position="256"/>
        <end position="292"/>
    </location>
</feature>
<feature type="region of interest" description="Disordered" evidence="1">
    <location>
        <begin position="228"/>
        <end position="292"/>
    </location>
</feature>
<comment type="caution">
    <text evidence="2">The sequence shown here is derived from an EMBL/GenBank/DDBJ whole genome shotgun (WGS) entry which is preliminary data.</text>
</comment>
<sequence length="292" mass="31545">MLSHHHTQLQLQDSQPLLLSSLKSSEHFSLTLQANHFFKPLPTIKMKASVVTLALFGAAAIANPVAVEKREIEPRALNLVPALTNIPGAAGLGTLGNIAVITTILNAADAFAAFATLSQTIQNTIATLRAGVPGNALAPVTAITGVTGNPVSAIPAGTTLTPEQILALATSLQYQLGNLTLLTSNLPTGGLLGGGLSATQLGSIQNALGVLQGALTPVLNPTGLLSNVGSKPRRCRRRHRRRLQHFAAPEPARRYPQPHRRRHRPPRPPRRSWRSRWRQQRWSPRRWHRPLS</sequence>
<feature type="compositionally biased region" description="Basic residues" evidence="1">
    <location>
        <begin position="231"/>
        <end position="244"/>
    </location>
</feature>